<comment type="caution">
    <text evidence="3">The sequence shown here is derived from an EMBL/GenBank/DDBJ whole genome shotgun (WGS) entry which is preliminary data.</text>
</comment>
<gene>
    <name evidence="3" type="ORF">FHU38_004593</name>
</gene>
<keyword evidence="4" id="KW-1185">Reference proteome</keyword>
<keyword evidence="2" id="KW-1133">Transmembrane helix</keyword>
<feature type="transmembrane region" description="Helical" evidence="2">
    <location>
        <begin position="100"/>
        <end position="121"/>
    </location>
</feature>
<evidence type="ECO:0000256" key="1">
    <source>
        <dbReference type="SAM" id="MobiDB-lite"/>
    </source>
</evidence>
<name>A0A7X5UV53_9PSEU</name>
<keyword evidence="2" id="KW-0812">Transmembrane</keyword>
<feature type="region of interest" description="Disordered" evidence="1">
    <location>
        <begin position="58"/>
        <end position="83"/>
    </location>
</feature>
<feature type="region of interest" description="Disordered" evidence="1">
    <location>
        <begin position="1"/>
        <end position="34"/>
    </location>
</feature>
<dbReference type="EMBL" id="JAAOYM010000001">
    <property type="protein sequence ID" value="NIJ14249.1"/>
    <property type="molecule type" value="Genomic_DNA"/>
</dbReference>
<evidence type="ECO:0000256" key="2">
    <source>
        <dbReference type="SAM" id="Phobius"/>
    </source>
</evidence>
<evidence type="ECO:0000313" key="3">
    <source>
        <dbReference type="EMBL" id="NIJ14249.1"/>
    </source>
</evidence>
<accession>A0A7X5UV53</accession>
<feature type="compositionally biased region" description="Low complexity" evidence="1">
    <location>
        <begin position="17"/>
        <end position="28"/>
    </location>
</feature>
<protein>
    <submittedName>
        <fullName evidence="3">Uncharacterized protein</fullName>
    </submittedName>
</protein>
<reference evidence="3 4" key="1">
    <citation type="submission" date="2020-03" db="EMBL/GenBank/DDBJ databases">
        <title>Sequencing the genomes of 1000 actinobacteria strains.</title>
        <authorList>
            <person name="Klenk H.-P."/>
        </authorList>
    </citation>
    <scope>NUCLEOTIDE SEQUENCE [LARGE SCALE GENOMIC DNA]</scope>
    <source>
        <strain evidence="3 4">DSM 45685</strain>
    </source>
</reference>
<evidence type="ECO:0000313" key="4">
    <source>
        <dbReference type="Proteomes" id="UP000545493"/>
    </source>
</evidence>
<dbReference type="AlphaFoldDB" id="A0A7X5UV53"/>
<keyword evidence="2" id="KW-0472">Membrane</keyword>
<feature type="compositionally biased region" description="Basic and acidic residues" evidence="1">
    <location>
        <begin position="1"/>
        <end position="16"/>
    </location>
</feature>
<sequence length="277" mass="30678">MAEQRSDGRHDPEPRAGAEVGPAEEAAPQHADQEQLRQFEQFQQFQEFLRFQEAQRQAGTELTRGGQPQPVPTVTRDLVPAPPSTGSKVPGWLRWLGKKLLGWLIFFILLAIALTWAYNYFLGGGDDNSSESAAKMGGGTYKTNELFSKEPYAAVRQLYSKIAEGRADLACGYFDNERRAVQQRFAQDLGYRDCQEAVNELSKQVTHVTNYSRSIHPRRYDANATSLRIDSCDFDVEGGPALGVFTVTQVELGQWLITGHEPGPATCPKPTPATTGN</sequence>
<proteinExistence type="predicted"/>
<organism evidence="3 4">
    <name type="scientific">Saccharomonospora amisosensis</name>
    <dbReference type="NCBI Taxonomy" id="1128677"/>
    <lineage>
        <taxon>Bacteria</taxon>
        <taxon>Bacillati</taxon>
        <taxon>Actinomycetota</taxon>
        <taxon>Actinomycetes</taxon>
        <taxon>Pseudonocardiales</taxon>
        <taxon>Pseudonocardiaceae</taxon>
        <taxon>Saccharomonospora</taxon>
    </lineage>
</organism>
<dbReference type="Proteomes" id="UP000545493">
    <property type="component" value="Unassembled WGS sequence"/>
</dbReference>